<dbReference type="AlphaFoldDB" id="A0A8J3EFH2"/>
<proteinExistence type="predicted"/>
<keyword evidence="2" id="KW-1185">Reference proteome</keyword>
<accession>A0A8J3EFH2</accession>
<protein>
    <submittedName>
        <fullName evidence="1">Uncharacterized protein</fullName>
    </submittedName>
</protein>
<name>A0A8J3EFH2_9RHOB</name>
<evidence type="ECO:0000313" key="1">
    <source>
        <dbReference type="EMBL" id="GGG65403.1"/>
    </source>
</evidence>
<dbReference type="EMBL" id="BMJV01000001">
    <property type="protein sequence ID" value="GGG65403.1"/>
    <property type="molecule type" value="Genomic_DNA"/>
</dbReference>
<comment type="caution">
    <text evidence="1">The sequence shown here is derived from an EMBL/GenBank/DDBJ whole genome shotgun (WGS) entry which is preliminary data.</text>
</comment>
<dbReference type="Proteomes" id="UP000617145">
    <property type="component" value="Unassembled WGS sequence"/>
</dbReference>
<organism evidence="1 2">
    <name type="scientific">Salipiger pallidus</name>
    <dbReference type="NCBI Taxonomy" id="1775170"/>
    <lineage>
        <taxon>Bacteria</taxon>
        <taxon>Pseudomonadati</taxon>
        <taxon>Pseudomonadota</taxon>
        <taxon>Alphaproteobacteria</taxon>
        <taxon>Rhodobacterales</taxon>
        <taxon>Roseobacteraceae</taxon>
        <taxon>Salipiger</taxon>
    </lineage>
</organism>
<reference evidence="1" key="2">
    <citation type="submission" date="2020-09" db="EMBL/GenBank/DDBJ databases">
        <authorList>
            <person name="Sun Q."/>
            <person name="Zhou Y."/>
        </authorList>
    </citation>
    <scope>NUCLEOTIDE SEQUENCE</scope>
    <source>
        <strain evidence="1">CGMCC 1.15762</strain>
    </source>
</reference>
<gene>
    <name evidence="1" type="ORF">GCM10011415_10240</name>
</gene>
<sequence length="70" mass="7814">MPDTEISEGRTLHPLGMAFEEGAAHSLLDIRKNPGGGWLRHPDHLGGPLELSGFCNLYQEVELRWFEAGR</sequence>
<reference evidence="1" key="1">
    <citation type="journal article" date="2014" name="Int. J. Syst. Evol. Microbiol.">
        <title>Complete genome sequence of Corynebacterium casei LMG S-19264T (=DSM 44701T), isolated from a smear-ripened cheese.</title>
        <authorList>
            <consortium name="US DOE Joint Genome Institute (JGI-PGF)"/>
            <person name="Walter F."/>
            <person name="Albersmeier A."/>
            <person name="Kalinowski J."/>
            <person name="Ruckert C."/>
        </authorList>
    </citation>
    <scope>NUCLEOTIDE SEQUENCE</scope>
    <source>
        <strain evidence="1">CGMCC 1.15762</strain>
    </source>
</reference>
<evidence type="ECO:0000313" key="2">
    <source>
        <dbReference type="Proteomes" id="UP000617145"/>
    </source>
</evidence>